<dbReference type="PRINTS" id="PR01161">
    <property type="entry name" value="TUBULIN"/>
</dbReference>
<keyword evidence="6 9" id="KW-0342">GTP-binding</keyword>
<comment type="similarity">
    <text evidence="1 9">Belongs to the tubulin family.</text>
</comment>
<protein>
    <recommendedName>
        <fullName evidence="9">Tubulin alpha chain</fullName>
    </recommendedName>
</protein>
<dbReference type="GO" id="GO:0016787">
    <property type="term" value="F:hydrolase activity"/>
    <property type="evidence" value="ECO:0007669"/>
    <property type="project" value="UniProtKB-KW"/>
</dbReference>
<dbReference type="GO" id="GO:0005200">
    <property type="term" value="F:structural constituent of cytoskeleton"/>
    <property type="evidence" value="ECO:0007669"/>
    <property type="project" value="InterPro"/>
</dbReference>
<keyword evidence="2 9" id="KW-0493">Microtubule</keyword>
<accession>A0AAN9P6L0</accession>
<evidence type="ECO:0000313" key="13">
    <source>
        <dbReference type="Proteomes" id="UP001359559"/>
    </source>
</evidence>
<proteinExistence type="inferred from homology"/>
<dbReference type="PRINTS" id="PR01162">
    <property type="entry name" value="ALPHATUBULIN"/>
</dbReference>
<feature type="region of interest" description="Disordered" evidence="10">
    <location>
        <begin position="22"/>
        <end position="44"/>
    </location>
</feature>
<dbReference type="GO" id="GO:0005874">
    <property type="term" value="C:microtubule"/>
    <property type="evidence" value="ECO:0007669"/>
    <property type="project" value="UniProtKB-KW"/>
</dbReference>
<dbReference type="SUPFAM" id="SSF52490">
    <property type="entry name" value="Tubulin nucleotide-binding domain-like"/>
    <property type="match status" value="1"/>
</dbReference>
<reference evidence="12 13" key="1">
    <citation type="submission" date="2024-01" db="EMBL/GenBank/DDBJ databases">
        <title>The genomes of 5 underutilized Papilionoideae crops provide insights into root nodulation and disease resistance.</title>
        <authorList>
            <person name="Yuan L."/>
        </authorList>
    </citation>
    <scope>NUCLEOTIDE SEQUENCE [LARGE SCALE GENOMIC DNA]</scope>
    <source>
        <strain evidence="12">LY-2023</strain>
        <tissue evidence="12">Leaf</tissue>
    </source>
</reference>
<dbReference type="GO" id="GO:0007017">
    <property type="term" value="P:microtubule-based process"/>
    <property type="evidence" value="ECO:0007669"/>
    <property type="project" value="InterPro"/>
</dbReference>
<keyword evidence="13" id="KW-1185">Reference proteome</keyword>
<evidence type="ECO:0000256" key="1">
    <source>
        <dbReference type="ARBA" id="ARBA00009636"/>
    </source>
</evidence>
<keyword evidence="3 9" id="KW-0547">Nucleotide-binding</keyword>
<feature type="domain" description="Tubulin/FtsZ GTPase" evidence="11">
    <location>
        <begin position="29"/>
        <end position="116"/>
    </location>
</feature>
<dbReference type="AlphaFoldDB" id="A0AAN9P6L0"/>
<comment type="subunit">
    <text evidence="9">Dimer of alpha and beta chains. A typical microtubule is a hollow water-filled tube with an outer diameter of 25 nm and an inner diameter of 15 nM. Alpha-beta heterodimers associate head-to-tail to form protofilaments running lengthwise along the microtubule wall with the beta-tubulin subunit facing the microtubule plus end conferring a structural polarity. Microtubules usually have 13 protofilaments but different protofilament numbers can be found in some organisms and specialized cells.</text>
</comment>
<evidence type="ECO:0000256" key="5">
    <source>
        <dbReference type="ARBA" id="ARBA00022842"/>
    </source>
</evidence>
<evidence type="ECO:0000256" key="3">
    <source>
        <dbReference type="ARBA" id="ARBA00022741"/>
    </source>
</evidence>
<evidence type="ECO:0000313" key="12">
    <source>
        <dbReference type="EMBL" id="KAK7286596.1"/>
    </source>
</evidence>
<dbReference type="GO" id="GO:0005525">
    <property type="term" value="F:GTP binding"/>
    <property type="evidence" value="ECO:0007669"/>
    <property type="project" value="UniProtKB-UniRule"/>
</dbReference>
<dbReference type="InterPro" id="IPR002452">
    <property type="entry name" value="Alpha_tubulin"/>
</dbReference>
<evidence type="ECO:0000256" key="9">
    <source>
        <dbReference type="RuleBase" id="RU000352"/>
    </source>
</evidence>
<dbReference type="PROSITE" id="PS00227">
    <property type="entry name" value="TUBULIN"/>
    <property type="match status" value="1"/>
</dbReference>
<keyword evidence="5" id="KW-0460">Magnesium</keyword>
<dbReference type="PANTHER" id="PTHR11588">
    <property type="entry name" value="TUBULIN"/>
    <property type="match status" value="1"/>
</dbReference>
<dbReference type="Proteomes" id="UP001359559">
    <property type="component" value="Unassembled WGS sequence"/>
</dbReference>
<organism evidence="12 13">
    <name type="scientific">Clitoria ternatea</name>
    <name type="common">Butterfly pea</name>
    <dbReference type="NCBI Taxonomy" id="43366"/>
    <lineage>
        <taxon>Eukaryota</taxon>
        <taxon>Viridiplantae</taxon>
        <taxon>Streptophyta</taxon>
        <taxon>Embryophyta</taxon>
        <taxon>Tracheophyta</taxon>
        <taxon>Spermatophyta</taxon>
        <taxon>Magnoliopsida</taxon>
        <taxon>eudicotyledons</taxon>
        <taxon>Gunneridae</taxon>
        <taxon>Pentapetalae</taxon>
        <taxon>rosids</taxon>
        <taxon>fabids</taxon>
        <taxon>Fabales</taxon>
        <taxon>Fabaceae</taxon>
        <taxon>Papilionoideae</taxon>
        <taxon>50 kb inversion clade</taxon>
        <taxon>NPAAA clade</taxon>
        <taxon>indigoferoid/millettioid clade</taxon>
        <taxon>Phaseoleae</taxon>
        <taxon>Clitoria</taxon>
    </lineage>
</organism>
<name>A0AAN9P6L0_CLITE</name>
<evidence type="ECO:0000259" key="11">
    <source>
        <dbReference type="Pfam" id="PF00091"/>
    </source>
</evidence>
<evidence type="ECO:0000256" key="10">
    <source>
        <dbReference type="SAM" id="MobiDB-lite"/>
    </source>
</evidence>
<dbReference type="InterPro" id="IPR003008">
    <property type="entry name" value="Tubulin_FtsZ_GTPase"/>
</dbReference>
<keyword evidence="4" id="KW-0378">Hydrolase</keyword>
<dbReference type="Pfam" id="PF00091">
    <property type="entry name" value="Tubulin"/>
    <property type="match status" value="1"/>
</dbReference>
<dbReference type="EMBL" id="JAYKXN010000005">
    <property type="protein sequence ID" value="KAK7286596.1"/>
    <property type="molecule type" value="Genomic_DNA"/>
</dbReference>
<sequence length="135" mass="14923">MPSTPSARLDLVSTSPRRFSWISNPPSSMKSAPAPTDNFSTPSNSYPTRKIIDLRLDHVQKLTDNCTSLQGFLVFNVVGGGTGSGLGSFLLKRLSINYGKKSKLRFTSYPLLKFQRRLLTHTTVFSTRLISCPQA</sequence>
<dbReference type="InterPro" id="IPR000217">
    <property type="entry name" value="Tubulin"/>
</dbReference>
<dbReference type="InterPro" id="IPR017975">
    <property type="entry name" value="Tubulin_CS"/>
</dbReference>
<evidence type="ECO:0000256" key="6">
    <source>
        <dbReference type="ARBA" id="ARBA00023134"/>
    </source>
</evidence>
<comment type="catalytic activity">
    <reaction evidence="8">
        <text>GTP + H2O = GDP + phosphate + H(+)</text>
        <dbReference type="Rhea" id="RHEA:19669"/>
        <dbReference type="ChEBI" id="CHEBI:15377"/>
        <dbReference type="ChEBI" id="CHEBI:15378"/>
        <dbReference type="ChEBI" id="CHEBI:37565"/>
        <dbReference type="ChEBI" id="CHEBI:43474"/>
        <dbReference type="ChEBI" id="CHEBI:58189"/>
    </reaction>
    <physiologicalReaction direction="left-to-right" evidence="8">
        <dbReference type="Rhea" id="RHEA:19670"/>
    </physiologicalReaction>
</comment>
<gene>
    <name evidence="12" type="ORF">RJT34_21703</name>
</gene>
<comment type="function">
    <text evidence="7 9">Tubulin is the major constituent of microtubules, a cylinder consisting of laterally associated linear protofilaments composed of alpha- and beta-tubulin heterodimers. Microtubules grow by the addition of GTP-tubulin dimers to the microtubule end, where a stabilizing cap forms. Below the cap, tubulin dimers are in GDP-bound state, owing to GTPase activity of alpha-tubulin.</text>
</comment>
<evidence type="ECO:0000256" key="8">
    <source>
        <dbReference type="ARBA" id="ARBA00049117"/>
    </source>
</evidence>
<evidence type="ECO:0000256" key="7">
    <source>
        <dbReference type="ARBA" id="ARBA00034296"/>
    </source>
</evidence>
<comment type="caution">
    <text evidence="12">The sequence shown here is derived from an EMBL/GenBank/DDBJ whole genome shotgun (WGS) entry which is preliminary data.</text>
</comment>
<dbReference type="Gene3D" id="3.40.50.1440">
    <property type="entry name" value="Tubulin/FtsZ, GTPase domain"/>
    <property type="match status" value="1"/>
</dbReference>
<evidence type="ECO:0000256" key="4">
    <source>
        <dbReference type="ARBA" id="ARBA00022801"/>
    </source>
</evidence>
<dbReference type="InterPro" id="IPR036525">
    <property type="entry name" value="Tubulin/FtsZ_GTPase_sf"/>
</dbReference>
<evidence type="ECO:0000256" key="2">
    <source>
        <dbReference type="ARBA" id="ARBA00022701"/>
    </source>
</evidence>